<protein>
    <submittedName>
        <fullName evidence="1">Uncharacterized protein</fullName>
    </submittedName>
</protein>
<reference evidence="1" key="1">
    <citation type="submission" date="2014-09" db="EMBL/GenBank/DDBJ databases">
        <authorList>
            <person name="Magalhaes I.L.F."/>
            <person name="Oliveira U."/>
            <person name="Santos F.R."/>
            <person name="Vidigal T.H.D.A."/>
            <person name="Brescovit A.D."/>
            <person name="Santos A.J."/>
        </authorList>
    </citation>
    <scope>NUCLEOTIDE SEQUENCE</scope>
    <source>
        <tissue evidence="1">Shoot tissue taken approximately 20 cm above the soil surface</tissue>
    </source>
</reference>
<dbReference type="AlphaFoldDB" id="A0A0A9HBB6"/>
<name>A0A0A9HBB6_ARUDO</name>
<proteinExistence type="predicted"/>
<sequence length="41" mass="4857">MAAGRRGTGFLLDLHFKRNCFENPIKVLWKLEERNEIVKLL</sequence>
<organism evidence="1">
    <name type="scientific">Arundo donax</name>
    <name type="common">Giant reed</name>
    <name type="synonym">Donax arundinaceus</name>
    <dbReference type="NCBI Taxonomy" id="35708"/>
    <lineage>
        <taxon>Eukaryota</taxon>
        <taxon>Viridiplantae</taxon>
        <taxon>Streptophyta</taxon>
        <taxon>Embryophyta</taxon>
        <taxon>Tracheophyta</taxon>
        <taxon>Spermatophyta</taxon>
        <taxon>Magnoliopsida</taxon>
        <taxon>Liliopsida</taxon>
        <taxon>Poales</taxon>
        <taxon>Poaceae</taxon>
        <taxon>PACMAD clade</taxon>
        <taxon>Arundinoideae</taxon>
        <taxon>Arundineae</taxon>
        <taxon>Arundo</taxon>
    </lineage>
</organism>
<dbReference type="EMBL" id="GBRH01167693">
    <property type="protein sequence ID" value="JAE30203.1"/>
    <property type="molecule type" value="Transcribed_RNA"/>
</dbReference>
<evidence type="ECO:0000313" key="1">
    <source>
        <dbReference type="EMBL" id="JAE30203.1"/>
    </source>
</evidence>
<reference evidence="1" key="2">
    <citation type="journal article" date="2015" name="Data Brief">
        <title>Shoot transcriptome of the giant reed, Arundo donax.</title>
        <authorList>
            <person name="Barrero R.A."/>
            <person name="Guerrero F.D."/>
            <person name="Moolhuijzen P."/>
            <person name="Goolsby J.A."/>
            <person name="Tidwell J."/>
            <person name="Bellgard S.E."/>
            <person name="Bellgard M.I."/>
        </authorList>
    </citation>
    <scope>NUCLEOTIDE SEQUENCE</scope>
    <source>
        <tissue evidence="1">Shoot tissue taken approximately 20 cm above the soil surface</tissue>
    </source>
</reference>
<accession>A0A0A9HBB6</accession>